<name>A0A1Z4JHX9_LEPBY</name>
<dbReference type="Proteomes" id="UP000217895">
    <property type="component" value="Chromosome"/>
</dbReference>
<sequence length="186" mass="21581">MILQIADQIRSRFQSPPFLIGISGFGGSGKSTLARELAQQLESVETVSIDEFWLPDCNVLSEDWIVFDRDRLRQQVIIPAHQNQPITYQVFDWEQGKLGNLKQLPASNYLIIEGISVLHPDLCSYYGFTIWVDCPLELAQARGLNRGKTEYNIDESEIWINCWTPNDRAYFEKYRPDLKADYLYRN</sequence>
<dbReference type="InterPro" id="IPR027417">
    <property type="entry name" value="P-loop_NTPase"/>
</dbReference>
<evidence type="ECO:0000313" key="2">
    <source>
        <dbReference type="Proteomes" id="UP000217895"/>
    </source>
</evidence>
<dbReference type="Pfam" id="PF13238">
    <property type="entry name" value="AAA_18"/>
    <property type="match status" value="1"/>
</dbReference>
<dbReference type="Gene3D" id="3.40.50.300">
    <property type="entry name" value="P-loop containing nucleotide triphosphate hydrolases"/>
    <property type="match status" value="1"/>
</dbReference>
<evidence type="ECO:0000313" key="1">
    <source>
        <dbReference type="EMBL" id="BAY56263.1"/>
    </source>
</evidence>
<keyword evidence="1" id="KW-0808">Transferase</keyword>
<dbReference type="SUPFAM" id="SSF52540">
    <property type="entry name" value="P-loop containing nucleoside triphosphate hydrolases"/>
    <property type="match status" value="1"/>
</dbReference>
<dbReference type="AlphaFoldDB" id="A0A1Z4JHX9"/>
<dbReference type="GO" id="GO:0016301">
    <property type="term" value="F:kinase activity"/>
    <property type="evidence" value="ECO:0007669"/>
    <property type="project" value="UniProtKB-KW"/>
</dbReference>
<accession>A0A1Z4JHX9</accession>
<dbReference type="EMBL" id="AP018203">
    <property type="protein sequence ID" value="BAY56263.1"/>
    <property type="molecule type" value="Genomic_DNA"/>
</dbReference>
<keyword evidence="2" id="KW-1185">Reference proteome</keyword>
<protein>
    <submittedName>
        <fullName evidence="1">Uridine kinase</fullName>
    </submittedName>
</protein>
<proteinExistence type="predicted"/>
<gene>
    <name evidence="1" type="ORF">NIES2135_30930</name>
</gene>
<organism evidence="1 2">
    <name type="scientific">Leptolyngbya boryana NIES-2135</name>
    <dbReference type="NCBI Taxonomy" id="1973484"/>
    <lineage>
        <taxon>Bacteria</taxon>
        <taxon>Bacillati</taxon>
        <taxon>Cyanobacteriota</taxon>
        <taxon>Cyanophyceae</taxon>
        <taxon>Leptolyngbyales</taxon>
        <taxon>Leptolyngbyaceae</taxon>
        <taxon>Leptolyngbya group</taxon>
        <taxon>Leptolyngbya</taxon>
    </lineage>
</organism>
<keyword evidence="1" id="KW-0418">Kinase</keyword>
<reference evidence="1 2" key="1">
    <citation type="submission" date="2017-06" db="EMBL/GenBank/DDBJ databases">
        <title>Genome sequencing of cyanobaciteial culture collection at National Institute for Environmental Studies (NIES).</title>
        <authorList>
            <person name="Hirose Y."/>
            <person name="Shimura Y."/>
            <person name="Fujisawa T."/>
            <person name="Nakamura Y."/>
            <person name="Kawachi M."/>
        </authorList>
    </citation>
    <scope>NUCLEOTIDE SEQUENCE [LARGE SCALE GENOMIC DNA]</scope>
    <source>
        <strain evidence="1 2">NIES-2135</strain>
    </source>
</reference>